<feature type="transmembrane region" description="Helical" evidence="2">
    <location>
        <begin position="109"/>
        <end position="137"/>
    </location>
</feature>
<feature type="compositionally biased region" description="Pro residues" evidence="1">
    <location>
        <begin position="1"/>
        <end position="17"/>
    </location>
</feature>
<comment type="caution">
    <text evidence="4">The sequence shown here is derived from an EMBL/GenBank/DDBJ whole genome shotgun (WGS) entry which is preliminary data.</text>
</comment>
<keyword evidence="2" id="KW-1133">Transmembrane helix</keyword>
<dbReference type="EMBL" id="LZKJ01000046">
    <property type="protein sequence ID" value="OBI50898.1"/>
    <property type="molecule type" value="Genomic_DNA"/>
</dbReference>
<dbReference type="InterPro" id="IPR025241">
    <property type="entry name" value="DUF4190"/>
</dbReference>
<reference evidence="5" key="1">
    <citation type="submission" date="2016-06" db="EMBL/GenBank/DDBJ databases">
        <authorList>
            <person name="Sutton G."/>
            <person name="Brinkac L."/>
            <person name="Sanka R."/>
            <person name="Adams M."/>
            <person name="Lau E."/>
            <person name="Sam S."/>
            <person name="Sreng N."/>
            <person name="Him V."/>
            <person name="Kerleguer A."/>
            <person name="Cheng S."/>
        </authorList>
    </citation>
    <scope>NUCLEOTIDE SEQUENCE [LARGE SCALE GENOMIC DNA]</scope>
    <source>
        <strain evidence="5">E861</strain>
    </source>
</reference>
<gene>
    <name evidence="4" type="ORF">A5707_00970</name>
</gene>
<feature type="domain" description="DUF4190" evidence="3">
    <location>
        <begin position="60"/>
        <end position="126"/>
    </location>
</feature>
<evidence type="ECO:0000259" key="3">
    <source>
        <dbReference type="Pfam" id="PF13828"/>
    </source>
</evidence>
<protein>
    <recommendedName>
        <fullName evidence="3">DUF4190 domain-containing protein</fullName>
    </recommendedName>
</protein>
<feature type="compositionally biased region" description="Pro residues" evidence="1">
    <location>
        <begin position="26"/>
        <end position="42"/>
    </location>
</feature>
<proteinExistence type="predicted"/>
<keyword evidence="2" id="KW-0812">Transmembrane</keyword>
<evidence type="ECO:0000313" key="5">
    <source>
        <dbReference type="Proteomes" id="UP000093592"/>
    </source>
</evidence>
<feature type="region of interest" description="Disordered" evidence="1">
    <location>
        <begin position="1"/>
        <end position="42"/>
    </location>
</feature>
<dbReference type="AlphaFoldDB" id="A0A1A2ZMI3"/>
<keyword evidence="2" id="KW-0472">Membrane</keyword>
<sequence>MPSGYPPPYPPMPPQYGGPPAGYSPGYPPPGGGPAGPPPPWYPDPYDPYRAAAPTGTNPLAIASLVASIVGFPLFLMCYIGVGGWIAGIVLGIVALGQIKQTQQNGYGLAVAGIAVGAVALVLSAIGLIVFFGLVAASA</sequence>
<name>A0A1A2ZMI3_9MYCO</name>
<organism evidence="4 5">
    <name type="scientific">Mycobacterium kyorinense</name>
    <dbReference type="NCBI Taxonomy" id="487514"/>
    <lineage>
        <taxon>Bacteria</taxon>
        <taxon>Bacillati</taxon>
        <taxon>Actinomycetota</taxon>
        <taxon>Actinomycetes</taxon>
        <taxon>Mycobacteriales</taxon>
        <taxon>Mycobacteriaceae</taxon>
        <taxon>Mycobacterium</taxon>
    </lineage>
</organism>
<evidence type="ECO:0000256" key="1">
    <source>
        <dbReference type="SAM" id="MobiDB-lite"/>
    </source>
</evidence>
<accession>A0A1A2ZMI3</accession>
<dbReference type="Pfam" id="PF13828">
    <property type="entry name" value="DUF4190"/>
    <property type="match status" value="1"/>
</dbReference>
<feature type="transmembrane region" description="Helical" evidence="2">
    <location>
        <begin position="74"/>
        <end position="97"/>
    </location>
</feature>
<dbReference type="Proteomes" id="UP000093592">
    <property type="component" value="Unassembled WGS sequence"/>
</dbReference>
<evidence type="ECO:0000256" key="2">
    <source>
        <dbReference type="SAM" id="Phobius"/>
    </source>
</evidence>
<evidence type="ECO:0000313" key="4">
    <source>
        <dbReference type="EMBL" id="OBI50898.1"/>
    </source>
</evidence>